<dbReference type="EMBL" id="CM056741">
    <property type="protein sequence ID" value="KAJ8684226.1"/>
    <property type="molecule type" value="Genomic_DNA"/>
</dbReference>
<comment type="caution">
    <text evidence="1">The sequence shown here is derived from an EMBL/GenBank/DDBJ whole genome shotgun (WGS) entry which is preliminary data.</text>
</comment>
<gene>
    <name evidence="1" type="ORF">QAD02_020018</name>
</gene>
<name>A0ACC2PMH0_9HYME</name>
<dbReference type="Proteomes" id="UP001239111">
    <property type="component" value="Chromosome 1"/>
</dbReference>
<protein>
    <submittedName>
        <fullName evidence="1">Uncharacterized protein</fullName>
    </submittedName>
</protein>
<keyword evidence="2" id="KW-1185">Reference proteome</keyword>
<sequence>MSTERLKEKLNSFPKLSVGGAELTIDFDDLDDFHTEKARKELRETPEVVEDAFKVLCDLLADEGELYVPLEKEFLQRFLRKCKWYPKSALKVIKNFYKYQKNHPEFFENLIPSNERAIYTSGVLTPLPHRTADGVRVVVIENGRKWNPKKVTLNQIVRGSMAALELAMLEPKTQVSGVRIIIDMEGLSLSQVTYFTPSYASAIIEFIRTSLPCRLKGVHIVNQSYVFNMVFAFFKPFIQGKMRERLYFHGKDKASILSYIDKKTLPKKYGGEFDFPEEPLGESFYENACLYDEYFEEIGRYGYVSKV</sequence>
<proteinExistence type="predicted"/>
<accession>A0ACC2PMH0</accession>
<evidence type="ECO:0000313" key="1">
    <source>
        <dbReference type="EMBL" id="KAJ8684226.1"/>
    </source>
</evidence>
<evidence type="ECO:0000313" key="2">
    <source>
        <dbReference type="Proteomes" id="UP001239111"/>
    </source>
</evidence>
<reference evidence="1" key="1">
    <citation type="submission" date="2023-04" db="EMBL/GenBank/DDBJ databases">
        <title>A chromosome-level genome assembly of the parasitoid wasp Eretmocerus hayati.</title>
        <authorList>
            <person name="Zhong Y."/>
            <person name="Liu S."/>
            <person name="Liu Y."/>
        </authorList>
    </citation>
    <scope>NUCLEOTIDE SEQUENCE</scope>
    <source>
        <strain evidence="1">ZJU_SS_LIU_2023</strain>
    </source>
</reference>
<organism evidence="1 2">
    <name type="scientific">Eretmocerus hayati</name>
    <dbReference type="NCBI Taxonomy" id="131215"/>
    <lineage>
        <taxon>Eukaryota</taxon>
        <taxon>Metazoa</taxon>
        <taxon>Ecdysozoa</taxon>
        <taxon>Arthropoda</taxon>
        <taxon>Hexapoda</taxon>
        <taxon>Insecta</taxon>
        <taxon>Pterygota</taxon>
        <taxon>Neoptera</taxon>
        <taxon>Endopterygota</taxon>
        <taxon>Hymenoptera</taxon>
        <taxon>Apocrita</taxon>
        <taxon>Proctotrupomorpha</taxon>
        <taxon>Chalcidoidea</taxon>
        <taxon>Aphelinidae</taxon>
        <taxon>Aphelininae</taxon>
        <taxon>Eretmocerus</taxon>
    </lineage>
</organism>